<name>A0ABP8YKQ6_9ACTN</name>
<evidence type="ECO:0000256" key="3">
    <source>
        <dbReference type="ARBA" id="ARBA00023163"/>
    </source>
</evidence>
<dbReference type="Proteomes" id="UP001499882">
    <property type="component" value="Unassembled WGS sequence"/>
</dbReference>
<comment type="caution">
    <text evidence="6">The sequence shown here is derived from an EMBL/GenBank/DDBJ whole genome shotgun (WGS) entry which is preliminary data.</text>
</comment>
<dbReference type="PANTHER" id="PTHR30055:SF234">
    <property type="entry name" value="HTH-TYPE TRANSCRIPTIONAL REGULATOR BETI"/>
    <property type="match status" value="1"/>
</dbReference>
<dbReference type="RefSeq" id="WP_345525930.1">
    <property type="nucleotide sequence ID" value="NZ_BAABKN010000009.1"/>
</dbReference>
<keyword evidence="2 4" id="KW-0238">DNA-binding</keyword>
<feature type="domain" description="HTH tetR-type" evidence="5">
    <location>
        <begin position="10"/>
        <end position="70"/>
    </location>
</feature>
<evidence type="ECO:0000256" key="2">
    <source>
        <dbReference type="ARBA" id="ARBA00023125"/>
    </source>
</evidence>
<evidence type="ECO:0000313" key="7">
    <source>
        <dbReference type="Proteomes" id="UP001499882"/>
    </source>
</evidence>
<protein>
    <recommendedName>
        <fullName evidence="5">HTH tetR-type domain-containing protein</fullName>
    </recommendedName>
</protein>
<dbReference type="PRINTS" id="PR00455">
    <property type="entry name" value="HTHTETR"/>
</dbReference>
<dbReference type="EMBL" id="BAABKN010000009">
    <property type="protein sequence ID" value="GAA4731296.1"/>
    <property type="molecule type" value="Genomic_DNA"/>
</dbReference>
<sequence>MRAPLQTRSTSSSDRMLEATLELLEIGGLPSVTVAAVARQAGTSNGSLYHRFGDRGGLLRAAQDRALTAIEEETAAAFARADGEPDDTRALGLLARAALEIFARHRGPMRAFLVEGRGEQAIQARNEHSSHLLATTVTRWLRSRFGASRQDAEAAWRILFALGASQALFDDAQVSPDSLGSDAFADAVARAVGAVVKT</sequence>
<evidence type="ECO:0000256" key="1">
    <source>
        <dbReference type="ARBA" id="ARBA00023015"/>
    </source>
</evidence>
<accession>A0ABP8YKQ6</accession>
<dbReference type="InterPro" id="IPR009057">
    <property type="entry name" value="Homeodomain-like_sf"/>
</dbReference>
<dbReference type="InterPro" id="IPR050109">
    <property type="entry name" value="HTH-type_TetR-like_transc_reg"/>
</dbReference>
<keyword evidence="1" id="KW-0805">Transcription regulation</keyword>
<organism evidence="6 7">
    <name type="scientific">Nocardioides endophyticus</name>
    <dbReference type="NCBI Taxonomy" id="1353775"/>
    <lineage>
        <taxon>Bacteria</taxon>
        <taxon>Bacillati</taxon>
        <taxon>Actinomycetota</taxon>
        <taxon>Actinomycetes</taxon>
        <taxon>Propionibacteriales</taxon>
        <taxon>Nocardioidaceae</taxon>
        <taxon>Nocardioides</taxon>
    </lineage>
</organism>
<dbReference type="Gene3D" id="1.10.357.10">
    <property type="entry name" value="Tetracycline Repressor, domain 2"/>
    <property type="match status" value="1"/>
</dbReference>
<dbReference type="SUPFAM" id="SSF46689">
    <property type="entry name" value="Homeodomain-like"/>
    <property type="match status" value="1"/>
</dbReference>
<dbReference type="PROSITE" id="PS50977">
    <property type="entry name" value="HTH_TETR_2"/>
    <property type="match status" value="1"/>
</dbReference>
<gene>
    <name evidence="6" type="ORF">GCM10023350_13300</name>
</gene>
<evidence type="ECO:0000313" key="6">
    <source>
        <dbReference type="EMBL" id="GAA4731296.1"/>
    </source>
</evidence>
<dbReference type="PANTHER" id="PTHR30055">
    <property type="entry name" value="HTH-TYPE TRANSCRIPTIONAL REGULATOR RUTR"/>
    <property type="match status" value="1"/>
</dbReference>
<evidence type="ECO:0000256" key="4">
    <source>
        <dbReference type="PROSITE-ProRule" id="PRU00335"/>
    </source>
</evidence>
<keyword evidence="7" id="KW-1185">Reference proteome</keyword>
<evidence type="ECO:0000259" key="5">
    <source>
        <dbReference type="PROSITE" id="PS50977"/>
    </source>
</evidence>
<dbReference type="InterPro" id="IPR001647">
    <property type="entry name" value="HTH_TetR"/>
</dbReference>
<keyword evidence="3" id="KW-0804">Transcription</keyword>
<proteinExistence type="predicted"/>
<feature type="DNA-binding region" description="H-T-H motif" evidence="4">
    <location>
        <begin position="33"/>
        <end position="52"/>
    </location>
</feature>
<reference evidence="7" key="1">
    <citation type="journal article" date="2019" name="Int. J. Syst. Evol. Microbiol.">
        <title>The Global Catalogue of Microorganisms (GCM) 10K type strain sequencing project: providing services to taxonomists for standard genome sequencing and annotation.</title>
        <authorList>
            <consortium name="The Broad Institute Genomics Platform"/>
            <consortium name="The Broad Institute Genome Sequencing Center for Infectious Disease"/>
            <person name="Wu L."/>
            <person name="Ma J."/>
        </authorList>
    </citation>
    <scope>NUCLEOTIDE SEQUENCE [LARGE SCALE GENOMIC DNA]</scope>
    <source>
        <strain evidence="7">JCM 18532</strain>
    </source>
</reference>
<dbReference type="Pfam" id="PF00440">
    <property type="entry name" value="TetR_N"/>
    <property type="match status" value="1"/>
</dbReference>